<dbReference type="InterPro" id="IPR035892">
    <property type="entry name" value="C2_domain_sf"/>
</dbReference>
<dbReference type="Gene3D" id="3.40.50.300">
    <property type="entry name" value="P-loop containing nucleotide triphosphate hydrolases"/>
    <property type="match status" value="4"/>
</dbReference>
<dbReference type="EC" id="3.6.4.13" evidence="2"/>
<evidence type="ECO:0000256" key="7">
    <source>
        <dbReference type="ARBA" id="ARBA00022840"/>
    </source>
</evidence>
<evidence type="ECO:0000256" key="6">
    <source>
        <dbReference type="ARBA" id="ARBA00022806"/>
    </source>
</evidence>
<feature type="compositionally biased region" description="Basic and acidic residues" evidence="10">
    <location>
        <begin position="189"/>
        <end position="201"/>
    </location>
</feature>
<dbReference type="SUPFAM" id="SSF46785">
    <property type="entry name" value="Winged helix' DNA-binding domain"/>
    <property type="match status" value="2"/>
</dbReference>
<keyword evidence="7" id="KW-0067">ATP-binding</keyword>
<dbReference type="PANTHER" id="PTHR47961">
    <property type="entry name" value="DNA POLYMERASE THETA, PUTATIVE (AFU_ORTHOLOGUE AFUA_1G05260)-RELATED"/>
    <property type="match status" value="1"/>
</dbReference>
<dbReference type="Pfam" id="PF00270">
    <property type="entry name" value="DEAD"/>
    <property type="match status" value="2"/>
</dbReference>
<feature type="region of interest" description="Disordered" evidence="10">
    <location>
        <begin position="176"/>
        <end position="240"/>
    </location>
</feature>
<gene>
    <name evidence="13" type="primary">brr2_1</name>
    <name evidence="13" type="ORF">IWQ60_001718</name>
</gene>
<proteinExistence type="predicted"/>
<dbReference type="SMART" id="SM00487">
    <property type="entry name" value="DEXDc"/>
    <property type="match status" value="2"/>
</dbReference>
<evidence type="ECO:0000256" key="5">
    <source>
        <dbReference type="ARBA" id="ARBA00022801"/>
    </source>
</evidence>
<feature type="region of interest" description="Disordered" evidence="10">
    <location>
        <begin position="23"/>
        <end position="81"/>
    </location>
</feature>
<dbReference type="Proteomes" id="UP001150569">
    <property type="component" value="Unassembled WGS sequence"/>
</dbReference>
<dbReference type="Pfam" id="PF21188">
    <property type="entry name" value="BRR2_plug"/>
    <property type="match status" value="1"/>
</dbReference>
<dbReference type="FunFam" id="1.10.3380.10:FF:000002">
    <property type="entry name" value="Activating signal cointegrator 1 complex subunit 3"/>
    <property type="match status" value="1"/>
</dbReference>
<comment type="subcellular location">
    <subcellularLocation>
        <location evidence="1">Nucleus</location>
    </subcellularLocation>
</comment>
<dbReference type="GO" id="GO:0005524">
    <property type="term" value="F:ATP binding"/>
    <property type="evidence" value="ECO:0007669"/>
    <property type="project" value="UniProtKB-KW"/>
</dbReference>
<dbReference type="PROSITE" id="PS51192">
    <property type="entry name" value="HELICASE_ATP_BIND_1"/>
    <property type="match status" value="2"/>
</dbReference>
<dbReference type="CDD" id="cd18021">
    <property type="entry name" value="DEXHc_Brr2_2"/>
    <property type="match status" value="1"/>
</dbReference>
<dbReference type="FunFam" id="1.10.150.20:FF:000004">
    <property type="entry name" value="U5 small nuclear ribonucleoprotein helicase"/>
    <property type="match status" value="1"/>
</dbReference>
<dbReference type="SMART" id="SM00973">
    <property type="entry name" value="Sec63"/>
    <property type="match status" value="2"/>
</dbReference>
<dbReference type="InterPro" id="IPR057842">
    <property type="entry name" value="WH_MER3"/>
</dbReference>
<dbReference type="FunFam" id="1.10.3380.10:FF:000001">
    <property type="entry name" value="U5 small nuclear ribonucleoprotein helicase"/>
    <property type="match status" value="1"/>
</dbReference>
<evidence type="ECO:0000256" key="4">
    <source>
        <dbReference type="ARBA" id="ARBA00022741"/>
    </source>
</evidence>
<dbReference type="GO" id="GO:0003678">
    <property type="term" value="F:DNA helicase activity"/>
    <property type="evidence" value="ECO:0007669"/>
    <property type="project" value="TreeGrafter"/>
</dbReference>
<dbReference type="SMART" id="SM00490">
    <property type="entry name" value="HELICc"/>
    <property type="match status" value="2"/>
</dbReference>
<evidence type="ECO:0000259" key="11">
    <source>
        <dbReference type="PROSITE" id="PS51192"/>
    </source>
</evidence>
<dbReference type="GO" id="GO:0016787">
    <property type="term" value="F:hydrolase activity"/>
    <property type="evidence" value="ECO:0007669"/>
    <property type="project" value="UniProtKB-KW"/>
</dbReference>
<dbReference type="GO" id="GO:0003724">
    <property type="term" value="F:RNA helicase activity"/>
    <property type="evidence" value="ECO:0007669"/>
    <property type="project" value="UniProtKB-EC"/>
</dbReference>
<feature type="compositionally biased region" description="Acidic residues" evidence="10">
    <location>
        <begin position="2198"/>
        <end position="2217"/>
    </location>
</feature>
<dbReference type="CDD" id="cd18795">
    <property type="entry name" value="SF2_C_Ski2"/>
    <property type="match status" value="1"/>
</dbReference>
<feature type="domain" description="Helicase ATP-binding" evidence="11">
    <location>
        <begin position="1371"/>
        <end position="1549"/>
    </location>
</feature>
<reference evidence="13" key="1">
    <citation type="submission" date="2022-07" db="EMBL/GenBank/DDBJ databases">
        <title>Phylogenomic reconstructions and comparative analyses of Kickxellomycotina fungi.</title>
        <authorList>
            <person name="Reynolds N.K."/>
            <person name="Stajich J.E."/>
            <person name="Barry K."/>
            <person name="Grigoriev I.V."/>
            <person name="Crous P."/>
            <person name="Smith M.E."/>
        </authorList>
    </citation>
    <scope>NUCLEOTIDE SEQUENCE</scope>
    <source>
        <strain evidence="13">RSA 861</strain>
    </source>
</reference>
<dbReference type="FunFam" id="1.10.150.20:FF:000013">
    <property type="entry name" value="U5 small nuclear ribonucleoprotein kDa helicase"/>
    <property type="match status" value="1"/>
</dbReference>
<dbReference type="GO" id="GO:0000712">
    <property type="term" value="P:resolution of meiotic recombination intermediates"/>
    <property type="evidence" value="ECO:0007669"/>
    <property type="project" value="TreeGrafter"/>
</dbReference>
<evidence type="ECO:0000256" key="1">
    <source>
        <dbReference type="ARBA" id="ARBA00004123"/>
    </source>
</evidence>
<comment type="catalytic activity">
    <reaction evidence="9">
        <text>ATP + H2O = ADP + phosphate + H(+)</text>
        <dbReference type="Rhea" id="RHEA:13065"/>
        <dbReference type="ChEBI" id="CHEBI:15377"/>
        <dbReference type="ChEBI" id="CHEBI:15378"/>
        <dbReference type="ChEBI" id="CHEBI:30616"/>
        <dbReference type="ChEBI" id="CHEBI:43474"/>
        <dbReference type="ChEBI" id="CHEBI:456216"/>
        <dbReference type="EC" id="3.6.4.13"/>
    </reaction>
</comment>
<dbReference type="PANTHER" id="PTHR47961:SF4">
    <property type="entry name" value="ACTIVATING SIGNAL COINTEGRATOR 1 COMPLEX SUBUNIT 3"/>
    <property type="match status" value="1"/>
</dbReference>
<evidence type="ECO:0000256" key="8">
    <source>
        <dbReference type="ARBA" id="ARBA00023242"/>
    </source>
</evidence>
<organism evidence="13 14">
    <name type="scientific">Tieghemiomyces parasiticus</name>
    <dbReference type="NCBI Taxonomy" id="78921"/>
    <lineage>
        <taxon>Eukaryota</taxon>
        <taxon>Fungi</taxon>
        <taxon>Fungi incertae sedis</taxon>
        <taxon>Zoopagomycota</taxon>
        <taxon>Kickxellomycotina</taxon>
        <taxon>Dimargaritomycetes</taxon>
        <taxon>Dimargaritales</taxon>
        <taxon>Dimargaritaceae</taxon>
        <taxon>Tieghemiomyces</taxon>
    </lineage>
</organism>
<evidence type="ECO:0000256" key="3">
    <source>
        <dbReference type="ARBA" id="ARBA00022737"/>
    </source>
</evidence>
<accession>A0A9W8DWB6</accession>
<dbReference type="PROSITE" id="PS51194">
    <property type="entry name" value="HELICASE_CTER"/>
    <property type="match status" value="1"/>
</dbReference>
<dbReference type="Gene3D" id="2.60.40.150">
    <property type="entry name" value="C2 domain"/>
    <property type="match status" value="2"/>
</dbReference>
<dbReference type="GO" id="GO:0005682">
    <property type="term" value="C:U5 snRNP"/>
    <property type="evidence" value="ECO:0007669"/>
    <property type="project" value="UniProtKB-ARBA"/>
</dbReference>
<dbReference type="InterPro" id="IPR014756">
    <property type="entry name" value="Ig_E-set"/>
</dbReference>
<dbReference type="InterPro" id="IPR050474">
    <property type="entry name" value="Hel308_SKI2-like"/>
</dbReference>
<dbReference type="FunFam" id="3.40.50.300:FF:000062">
    <property type="entry name" value="U5 small nuclear ribonucleoprotein helicase"/>
    <property type="match status" value="1"/>
</dbReference>
<dbReference type="FunFam" id="2.60.40.150:FF:000133">
    <property type="entry name" value="Pre-mRNA splicing helicase, putative"/>
    <property type="match status" value="1"/>
</dbReference>
<dbReference type="Gene3D" id="1.10.3380.10">
    <property type="entry name" value="Sec63 N-terminal domain-like domain"/>
    <property type="match status" value="2"/>
</dbReference>
<dbReference type="InterPro" id="IPR014001">
    <property type="entry name" value="Helicase_ATP-bd"/>
</dbReference>
<dbReference type="InterPro" id="IPR027417">
    <property type="entry name" value="P-loop_NTPase"/>
</dbReference>
<dbReference type="FunFam" id="1.10.10.10:FF:000024">
    <property type="entry name" value="U5 small nuclear ribonucleoprotein helicase"/>
    <property type="match status" value="1"/>
</dbReference>
<feature type="compositionally biased region" description="Basic residues" evidence="10">
    <location>
        <begin position="64"/>
        <end position="73"/>
    </location>
</feature>
<dbReference type="PIRSF" id="PIRSF039073">
    <property type="entry name" value="BRR2"/>
    <property type="match status" value="1"/>
</dbReference>
<dbReference type="GO" id="GO:0000393">
    <property type="term" value="P:spliceosomal conformational changes to generate catalytic conformation"/>
    <property type="evidence" value="ECO:0007669"/>
    <property type="project" value="UniProtKB-ARBA"/>
</dbReference>
<evidence type="ECO:0000256" key="2">
    <source>
        <dbReference type="ARBA" id="ARBA00012552"/>
    </source>
</evidence>
<dbReference type="InterPro" id="IPR036390">
    <property type="entry name" value="WH_DNA-bd_sf"/>
</dbReference>
<dbReference type="FunFam" id="2.60.40.150:FF:000004">
    <property type="entry name" value="RNA helicase, activating signal cointegrator 1"/>
    <property type="match status" value="1"/>
</dbReference>
<keyword evidence="6" id="KW-0347">Helicase</keyword>
<dbReference type="OrthoDB" id="5575at2759"/>
<dbReference type="GO" id="GO:0003676">
    <property type="term" value="F:nucleic acid binding"/>
    <property type="evidence" value="ECO:0007669"/>
    <property type="project" value="InterPro"/>
</dbReference>
<dbReference type="FunFam" id="3.40.50.300:FF:000102">
    <property type="entry name" value="RNA helicase, activating signal cointegrator 1"/>
    <property type="match status" value="1"/>
</dbReference>
<feature type="compositionally biased region" description="Acidic residues" evidence="10">
    <location>
        <begin position="215"/>
        <end position="240"/>
    </location>
</feature>
<dbReference type="Gene3D" id="1.10.10.10">
    <property type="entry name" value="Winged helix-like DNA-binding domain superfamily/Winged helix DNA-binding domain"/>
    <property type="match status" value="2"/>
</dbReference>
<dbReference type="SUPFAM" id="SSF81296">
    <property type="entry name" value="E set domains"/>
    <property type="match status" value="1"/>
</dbReference>
<dbReference type="SUPFAM" id="SSF52540">
    <property type="entry name" value="P-loop containing nucleoside triphosphate hydrolases"/>
    <property type="match status" value="4"/>
</dbReference>
<dbReference type="FunFam" id="3.40.50.300:FF:000368">
    <property type="entry name" value="U5 small nuclear ribonucleoprotein 200 kDa helicase"/>
    <property type="match status" value="1"/>
</dbReference>
<dbReference type="InterPro" id="IPR048863">
    <property type="entry name" value="BRR2_plug"/>
</dbReference>
<evidence type="ECO:0000313" key="13">
    <source>
        <dbReference type="EMBL" id="KAJ1928815.1"/>
    </source>
</evidence>
<feature type="compositionally biased region" description="Basic and acidic residues" evidence="10">
    <location>
        <begin position="411"/>
        <end position="422"/>
    </location>
</feature>
<name>A0A9W8DWB6_9FUNG</name>
<feature type="domain" description="Helicase C-terminal" evidence="12">
    <location>
        <begin position="719"/>
        <end position="953"/>
    </location>
</feature>
<keyword evidence="8" id="KW-0539">Nucleus</keyword>
<dbReference type="Pfam" id="PF18149">
    <property type="entry name" value="Helicase_PWI"/>
    <property type="match status" value="1"/>
</dbReference>
<dbReference type="Pfam" id="PF00271">
    <property type="entry name" value="Helicase_C"/>
    <property type="match status" value="1"/>
</dbReference>
<dbReference type="FunFam" id="1.10.10.10:FF:000012">
    <property type="entry name" value="U5 small nuclear ribonucleoprotein helicase"/>
    <property type="match status" value="1"/>
</dbReference>
<feature type="region of interest" description="Disordered" evidence="10">
    <location>
        <begin position="394"/>
        <end position="435"/>
    </location>
</feature>
<dbReference type="InterPro" id="IPR004179">
    <property type="entry name" value="Sec63-dom"/>
</dbReference>
<dbReference type="CDD" id="cd18019">
    <property type="entry name" value="DEXHc_Brr2_1"/>
    <property type="match status" value="1"/>
</dbReference>
<evidence type="ECO:0000313" key="14">
    <source>
        <dbReference type="Proteomes" id="UP001150569"/>
    </source>
</evidence>
<dbReference type="Pfam" id="PF02889">
    <property type="entry name" value="Sec63"/>
    <property type="match status" value="2"/>
</dbReference>
<protein>
    <recommendedName>
        <fullName evidence="2">RNA helicase</fullName>
        <ecNumber evidence="2">3.6.4.13</ecNumber>
    </recommendedName>
</protein>
<sequence length="2217" mass="246472">MAEEFAKNDQYRYAANSNLVLQADRSGLARRGKEPTGEAETLWGKVDIRDMGTRAQRETAPVQRKAKKTHKRPTGGDGHGRTSTVLAAAADLEGLNYHPRTPETRAVLDLILALIHPYLGDQSQEVIRSAADEVLEVLKNDHLRDPDRHKEIDTVLDSRLTADQFAKLVQLGKRITDYHPDDGSGAGDEDGKTPRPGRDADTLDDELGVAVVFDQGDEEDETSDEENDNEDDDAAAMDEDNEVVVGAKVTDTAAANDEVDAGDHNERTEETVYLRGTQGAAGPDRVQPQDVDAFWLQRLIGRAYPDSHVTAEKTTDCLALLASADLSTRECENQLMELFDYTHFDMVKLLTHNRDAVYWGTMLARSAGRDEEHRAVREQMRVRGLTDLLAAVDGSTDAEAEDTSAWVPSADGDRSLSPDRQARRAPRATVAGAVPSRAPQQALDLEALAFHQGGHLMANRRCRLPDGSFKRTRKGYEEIHVPAPTAPPFADTETLVPIAELPTWAQPAFGGNTSLNRVQSQLYPAAFQGDANLLLCAPTGAGKTNVAMLTILRTVSAFRDPATGIIDADRFKIVYVAPMKALVQEVVGNLGARLEPLGLRVAELTGDVQLTKQQIAETQVLVTTPEKWDVVTRKATDRSYTNLVRLIIVDEIHLLHDDRGPVLESIVARTLRAVETTKEPVRLVGLSATLPNYADVAAFLRVDPAVGLFHFDAAYRPCPLKQEFIGITERKAIKRLQVMNEVTYDKVMEQAGRNQTLVFVHSRKETVKTARAVRDLALERDTIGQFLRQAAASREVLQTEAATARDPALQELLPFGFAVHHAGLVRTDRTLVEELFADGHIQVLVSTATLAWGVNLPAHSVIIKGTQVYNPSRGAWTELSPQDVLQMLGRAGRPQFDTFGEGIIITTQRELQFYLSLLNEQLPIESQLLSRLPDLLNAEVALGTVRSRADAVRWLGYTYLYVRMLRNPALYGAADPADDPALLQRRTDLAHAAALALEKSRLIRYDARTGTIQGTELGRIASHYYLGHTSVATYDRHLTPTMGEIELFRLFALSGEFAAIPVREEEKLELAKLLERVPVPVKEGVDEPTAKVNVLLQAYISQLRLDGFALVADLVYVTQSAGRILRAMFEICLKCRWAQLARRVLAMCKMVERRMWGSMSPLRQFKFLPADLLRRLERKAIPWERFHDMDPHALGELVMNAKAGAVLHKCVHQVPRLNVRAHVQPVTRSLLRFELTLTPDFLWDERVHGRAEGFWLLVEDVDAEMVLYAEPFVLKQSYATDEHVTVFTVPLGEPLPPNYFVSAVSDRWLGSETRLPVSFKHLLLPDRYPPPTELLDMQALPVTALRHPAAEARYRAAGVSTFNPVQTQTFNALYHTDLNAFVGAPPGSGKTVCAEFALLRLWNQPAPEDLAVRRRAVYLAPHADSLALRLRDWRRAFPDRVFESLSGELTADLKLLERADVVLATPAQWDVVSRRWMQRRHVQSVGLVLADDLHMIGSASGPTYEVVVSRMRFMAAQLQNGLRLVGLATSLANARDVGDWLGVADSAAFFNFNPLVRPVPLEISIQSFKVPHFPSLMLAMARPAYLAAGEAADAGRNALVFVPSRRQCRLTAAELLHLAAADDVPDRFRGDAAKTDTAMDEDGEEDPVADLLSHVTDPALAELLAQGVGYYHETLTEGDRRVVAALFQRGALRALVAAREACWGLGLHAHTVVVMGAQYYDGREHRYADYPVPEVLQMAGLACRPGVDPAGRCVLLCQSHKKDFYKKFLHEPLPVESHLDQSLHDHFNAAVVTRTVENYQDAVDFLTWTFLYRRLTKNPNYYGLQGVSPSHLSDHLSELVETTLDDLAATKCIAVEDEANVTPLNLGMIAAYYNISYITIETFSISLTEETRLKGLLEVVSAAAEFEPFAVRHREDAVLRRIYERVPVKLARPDFRTAHVKCSVLLQAHFARLQLPPDLASDQAQILGKVIPLLQAAVDVLSSHGWLRPALAAMELAQMCVQAQWDTESPLKQVPFFTRDLIRAAREAGVESVFDLMEMEDADRQALLAPLQPRQIAEVAAFVNRYPEIEVQYDVPDREQLVTGQAASVRVVLEREVNDEDEDDEEKSKAAQPPVNVGPVVAKYFPYAKDEGWWLVLGDPKTHTLASIKRVNFQQRLNVKLDFMAPEQPGDYTYQLYLMCDSYLGCDQEFEVKLHVEPDDDADEESGSDSGEESSEN</sequence>
<evidence type="ECO:0000259" key="12">
    <source>
        <dbReference type="PROSITE" id="PS51194"/>
    </source>
</evidence>
<dbReference type="Pfam" id="PF23445">
    <property type="entry name" value="WHD_SNRNP200"/>
    <property type="match status" value="2"/>
</dbReference>
<feature type="region of interest" description="Disordered" evidence="10">
    <location>
        <begin position="2195"/>
        <end position="2217"/>
    </location>
</feature>
<comment type="caution">
    <text evidence="13">The sequence shown here is derived from an EMBL/GenBank/DDBJ whole genome shotgun (WGS) entry which is preliminary data.</text>
</comment>
<dbReference type="Gene3D" id="1.10.150.20">
    <property type="entry name" value="5' to 3' exonuclease, C-terminal subdomain"/>
    <property type="match status" value="2"/>
</dbReference>
<dbReference type="InterPro" id="IPR001650">
    <property type="entry name" value="Helicase_C-like"/>
</dbReference>
<keyword evidence="14" id="KW-1185">Reference proteome</keyword>
<keyword evidence="3" id="KW-0677">Repeat</keyword>
<evidence type="ECO:0000256" key="9">
    <source>
        <dbReference type="ARBA" id="ARBA00047984"/>
    </source>
</evidence>
<keyword evidence="4" id="KW-0547">Nucleotide-binding</keyword>
<evidence type="ECO:0000256" key="10">
    <source>
        <dbReference type="SAM" id="MobiDB-lite"/>
    </source>
</evidence>
<dbReference type="InterPro" id="IPR041094">
    <property type="entry name" value="Brr2_helicase_PWI"/>
</dbReference>
<feature type="domain" description="Helicase ATP-binding" evidence="11">
    <location>
        <begin position="524"/>
        <end position="708"/>
    </location>
</feature>
<dbReference type="InterPro" id="IPR011545">
    <property type="entry name" value="DEAD/DEAH_box_helicase_dom"/>
</dbReference>
<feature type="compositionally biased region" description="Basic and acidic residues" evidence="10">
    <location>
        <begin position="46"/>
        <end position="57"/>
    </location>
</feature>
<dbReference type="SUPFAM" id="SSF158702">
    <property type="entry name" value="Sec63 N-terminal domain-like"/>
    <property type="match status" value="2"/>
</dbReference>
<keyword evidence="5 13" id="KW-0378">Hydrolase</keyword>
<dbReference type="InterPro" id="IPR036388">
    <property type="entry name" value="WH-like_DNA-bd_sf"/>
</dbReference>
<dbReference type="EMBL" id="JANBPT010000058">
    <property type="protein sequence ID" value="KAJ1928815.1"/>
    <property type="molecule type" value="Genomic_DNA"/>
</dbReference>
<dbReference type="FunFam" id="3.40.50.300:FF:000254">
    <property type="entry name" value="U5 small nuclear ribonucleoprotein helicase"/>
    <property type="match status" value="1"/>
</dbReference>